<feature type="domain" description="C2H2-type" evidence="13">
    <location>
        <begin position="285"/>
        <end position="312"/>
    </location>
</feature>
<evidence type="ECO:0000256" key="5">
    <source>
        <dbReference type="ARBA" id="ARBA00022771"/>
    </source>
</evidence>
<dbReference type="SMART" id="SM00355">
    <property type="entry name" value="ZnF_C2H2"/>
    <property type="match status" value="9"/>
</dbReference>
<dbReference type="OrthoDB" id="6077919at2759"/>
<evidence type="ECO:0000256" key="7">
    <source>
        <dbReference type="ARBA" id="ARBA00023015"/>
    </source>
</evidence>
<dbReference type="Pfam" id="PF13894">
    <property type="entry name" value="zf-C2H2_4"/>
    <property type="match status" value="1"/>
</dbReference>
<comment type="subcellular location">
    <subcellularLocation>
        <location evidence="2">Nucleus</location>
    </subcellularLocation>
</comment>
<dbReference type="GO" id="GO:0000978">
    <property type="term" value="F:RNA polymerase II cis-regulatory region sequence-specific DNA binding"/>
    <property type="evidence" value="ECO:0007669"/>
    <property type="project" value="TreeGrafter"/>
</dbReference>
<evidence type="ECO:0000313" key="15">
    <source>
        <dbReference type="EMBL" id="CAF4783374.1"/>
    </source>
</evidence>
<keyword evidence="5 11" id="KW-0863">Zinc-finger</keyword>
<evidence type="ECO:0000313" key="16">
    <source>
        <dbReference type="Proteomes" id="UP000663880"/>
    </source>
</evidence>
<dbReference type="AlphaFoldDB" id="A0A821NAS5"/>
<dbReference type="PROSITE" id="PS00028">
    <property type="entry name" value="ZINC_FINGER_C2H2_1"/>
    <property type="match status" value="5"/>
</dbReference>
<keyword evidence="10" id="KW-0539">Nucleus</keyword>
<feature type="domain" description="C2H2-type" evidence="13">
    <location>
        <begin position="175"/>
        <end position="202"/>
    </location>
</feature>
<dbReference type="PANTHER" id="PTHR24399">
    <property type="entry name" value="ZINC FINGER AND BTB DOMAIN-CONTAINING"/>
    <property type="match status" value="1"/>
</dbReference>
<evidence type="ECO:0000256" key="3">
    <source>
        <dbReference type="ARBA" id="ARBA00022723"/>
    </source>
</evidence>
<keyword evidence="3 12" id="KW-0479">Metal-binding</keyword>
<dbReference type="Pfam" id="PF07776">
    <property type="entry name" value="zf-AD"/>
    <property type="match status" value="1"/>
</dbReference>
<feature type="domain" description="ZAD" evidence="14">
    <location>
        <begin position="14"/>
        <end position="89"/>
    </location>
</feature>
<evidence type="ECO:0000256" key="11">
    <source>
        <dbReference type="PROSITE-ProRule" id="PRU00042"/>
    </source>
</evidence>
<dbReference type="EMBL" id="CAJOBZ010000004">
    <property type="protein sequence ID" value="CAF4783374.1"/>
    <property type="molecule type" value="Genomic_DNA"/>
</dbReference>
<dbReference type="InterPro" id="IPR012934">
    <property type="entry name" value="Znf_AD"/>
</dbReference>
<dbReference type="InterPro" id="IPR013087">
    <property type="entry name" value="Znf_C2H2_type"/>
</dbReference>
<evidence type="ECO:0000256" key="4">
    <source>
        <dbReference type="ARBA" id="ARBA00022737"/>
    </source>
</evidence>
<feature type="binding site" evidence="12">
    <location>
        <position position="62"/>
    </location>
    <ligand>
        <name>Zn(2+)</name>
        <dbReference type="ChEBI" id="CHEBI:29105"/>
    </ligand>
</feature>
<feature type="domain" description="C2H2-type" evidence="13">
    <location>
        <begin position="203"/>
        <end position="229"/>
    </location>
</feature>
<dbReference type="FunFam" id="3.30.160.60:FF:002343">
    <property type="entry name" value="Zinc finger protein 33A"/>
    <property type="match status" value="1"/>
</dbReference>
<feature type="binding site" evidence="12">
    <location>
        <position position="19"/>
    </location>
    <ligand>
        <name>Zn(2+)</name>
        <dbReference type="ChEBI" id="CHEBI:29105"/>
    </ligand>
</feature>
<feature type="binding site" evidence="12">
    <location>
        <position position="16"/>
    </location>
    <ligand>
        <name>Zn(2+)</name>
        <dbReference type="ChEBI" id="CHEBI:29105"/>
    </ligand>
</feature>
<feature type="binding site" evidence="12">
    <location>
        <position position="65"/>
    </location>
    <ligand>
        <name>Zn(2+)</name>
        <dbReference type="ChEBI" id="CHEBI:29105"/>
    </ligand>
</feature>
<feature type="domain" description="C2H2-type" evidence="13">
    <location>
        <begin position="230"/>
        <end position="257"/>
    </location>
</feature>
<evidence type="ECO:0000256" key="8">
    <source>
        <dbReference type="ARBA" id="ARBA00023125"/>
    </source>
</evidence>
<dbReference type="InterPro" id="IPR013083">
    <property type="entry name" value="Znf_RING/FYVE/PHD"/>
</dbReference>
<proteinExistence type="predicted"/>
<evidence type="ECO:0000256" key="10">
    <source>
        <dbReference type="ARBA" id="ARBA00023242"/>
    </source>
</evidence>
<reference evidence="15" key="1">
    <citation type="submission" date="2021-02" db="EMBL/GenBank/DDBJ databases">
        <authorList>
            <person name="Steward A R."/>
        </authorList>
    </citation>
    <scope>NUCLEOTIDE SEQUENCE</scope>
</reference>
<dbReference type="GO" id="GO:0005654">
    <property type="term" value="C:nucleoplasm"/>
    <property type="evidence" value="ECO:0007669"/>
    <property type="project" value="TreeGrafter"/>
</dbReference>
<feature type="domain" description="C2H2-type" evidence="13">
    <location>
        <begin position="257"/>
        <end position="284"/>
    </location>
</feature>
<evidence type="ECO:0000259" key="13">
    <source>
        <dbReference type="PROSITE" id="PS50157"/>
    </source>
</evidence>
<keyword evidence="8" id="KW-0238">DNA-binding</keyword>
<evidence type="ECO:0000256" key="1">
    <source>
        <dbReference type="ARBA" id="ARBA00003767"/>
    </source>
</evidence>
<keyword evidence="9" id="KW-0804">Transcription</keyword>
<dbReference type="PROSITE" id="PS51915">
    <property type="entry name" value="ZAD"/>
    <property type="match status" value="1"/>
</dbReference>
<accession>A0A821NAS5</accession>
<feature type="domain" description="C2H2-type" evidence="13">
    <location>
        <begin position="341"/>
        <end position="368"/>
    </location>
</feature>
<comment type="caution">
    <text evidence="15">The sequence shown here is derived from an EMBL/GenBank/DDBJ whole genome shotgun (WGS) entry which is preliminary data.</text>
</comment>
<name>A0A821NAS5_9NEOP</name>
<dbReference type="SUPFAM" id="SSF57716">
    <property type="entry name" value="Glucocorticoid receptor-like (DNA-binding domain)"/>
    <property type="match status" value="1"/>
</dbReference>
<evidence type="ECO:0000256" key="12">
    <source>
        <dbReference type="PROSITE-ProRule" id="PRU01263"/>
    </source>
</evidence>
<keyword evidence="6 12" id="KW-0862">Zinc</keyword>
<dbReference type="PANTHER" id="PTHR24399:SF70">
    <property type="entry name" value="C2H2-TYPE DOMAIN-CONTAINING PROTEIN"/>
    <property type="match status" value="1"/>
</dbReference>
<evidence type="ECO:0000256" key="2">
    <source>
        <dbReference type="ARBA" id="ARBA00004123"/>
    </source>
</evidence>
<dbReference type="SMART" id="SM00868">
    <property type="entry name" value="zf-AD"/>
    <property type="match status" value="1"/>
</dbReference>
<evidence type="ECO:0000259" key="14">
    <source>
        <dbReference type="PROSITE" id="PS51915"/>
    </source>
</evidence>
<dbReference type="SUPFAM" id="SSF57667">
    <property type="entry name" value="beta-beta-alpha zinc fingers"/>
    <property type="match status" value="4"/>
</dbReference>
<dbReference type="Gene3D" id="3.30.40.10">
    <property type="entry name" value="Zinc/RING finger domain, C3HC4 (zinc finger)"/>
    <property type="match status" value="1"/>
</dbReference>
<keyword evidence="7" id="KW-0805">Transcription regulation</keyword>
<gene>
    <name evidence="15" type="ORF">PMACD_LOCUS2465</name>
</gene>
<dbReference type="Proteomes" id="UP000663880">
    <property type="component" value="Unassembled WGS sequence"/>
</dbReference>
<feature type="domain" description="C2H2-type" evidence="13">
    <location>
        <begin position="369"/>
        <end position="397"/>
    </location>
</feature>
<dbReference type="FunFam" id="3.30.160.60:FF:000097">
    <property type="entry name" value="Zinc finger protein"/>
    <property type="match status" value="1"/>
</dbReference>
<dbReference type="Gene3D" id="3.40.1800.20">
    <property type="match status" value="1"/>
</dbReference>
<dbReference type="PROSITE" id="PS50157">
    <property type="entry name" value="ZINC_FINGER_C2H2_2"/>
    <property type="match status" value="9"/>
</dbReference>
<organism evidence="15 16">
    <name type="scientific">Pieris macdunnoughi</name>
    <dbReference type="NCBI Taxonomy" id="345717"/>
    <lineage>
        <taxon>Eukaryota</taxon>
        <taxon>Metazoa</taxon>
        <taxon>Ecdysozoa</taxon>
        <taxon>Arthropoda</taxon>
        <taxon>Hexapoda</taxon>
        <taxon>Insecta</taxon>
        <taxon>Pterygota</taxon>
        <taxon>Neoptera</taxon>
        <taxon>Endopterygota</taxon>
        <taxon>Lepidoptera</taxon>
        <taxon>Glossata</taxon>
        <taxon>Ditrysia</taxon>
        <taxon>Papilionoidea</taxon>
        <taxon>Pieridae</taxon>
        <taxon>Pierinae</taxon>
        <taxon>Pieris</taxon>
    </lineage>
</organism>
<dbReference type="Gene3D" id="3.30.160.60">
    <property type="entry name" value="Classic Zinc Finger"/>
    <property type="match status" value="6"/>
</dbReference>
<keyword evidence="16" id="KW-1185">Reference proteome</keyword>
<dbReference type="GO" id="GO:0001227">
    <property type="term" value="F:DNA-binding transcription repressor activity, RNA polymerase II-specific"/>
    <property type="evidence" value="ECO:0007669"/>
    <property type="project" value="TreeGrafter"/>
</dbReference>
<dbReference type="Pfam" id="PF00096">
    <property type="entry name" value="zf-C2H2"/>
    <property type="match status" value="5"/>
</dbReference>
<comment type="function">
    <text evidence="1">May be involved in transcriptional regulation.</text>
</comment>
<dbReference type="GO" id="GO:0008270">
    <property type="term" value="F:zinc ion binding"/>
    <property type="evidence" value="ECO:0007669"/>
    <property type="project" value="UniProtKB-UniRule"/>
</dbReference>
<keyword evidence="4" id="KW-0677">Repeat</keyword>
<feature type="domain" description="C2H2-type" evidence="13">
    <location>
        <begin position="137"/>
        <end position="164"/>
    </location>
</feature>
<sequence length="417" mass="48764">MSVMNTNKVADVSSLCRICLNCVNNAMDLFNPDGKSKDILNTLLECFQIVLSNEKNLPHLICYECVDELEMANKFRQKCITFDERFLTICQEIYFDNDLRKCVEKDNKDDNFNHELPVNQDEILDSHENVNKGLSQYQCRMCDKVLENGMLFKQHMKTHKGNVGKITGFGASRRYHCSRCTYSTPHSQTLVNHMRRHNGERPYHCECGKSFTQSSSLSAHKKTHSNLTYYMCTECGKQFKHAFTLKKHSKVHENATFSCNLCQKKLKSQESLQDHMHRHYNVRNYNCEDCGDTFVTSSELLNHKKKHNLEKKVECHLCGYKTHTKKNLIVHLKRHAGDKSYKCRVCNVAFFSSGDVQRHQRVHTREKPFTCPVCVQRFTYSTSLNKHMMTVHNIKYKWADFKWKESRTVKSSIQIKL</sequence>
<feature type="domain" description="C2H2-type" evidence="13">
    <location>
        <begin position="313"/>
        <end position="340"/>
    </location>
</feature>
<dbReference type="InterPro" id="IPR036236">
    <property type="entry name" value="Znf_C2H2_sf"/>
</dbReference>
<evidence type="ECO:0000256" key="6">
    <source>
        <dbReference type="ARBA" id="ARBA00022833"/>
    </source>
</evidence>
<protein>
    <submittedName>
        <fullName evidence="15">Uncharacterized protein</fullName>
    </submittedName>
</protein>
<evidence type="ECO:0000256" key="9">
    <source>
        <dbReference type="ARBA" id="ARBA00023163"/>
    </source>
</evidence>